<dbReference type="InterPro" id="IPR013762">
    <property type="entry name" value="Integrase-like_cat_sf"/>
</dbReference>
<dbReference type="PANTHER" id="PTHR30629:SF2">
    <property type="entry name" value="PROPHAGE INTEGRASE INTS-RELATED"/>
    <property type="match status" value="1"/>
</dbReference>
<dbReference type="SUPFAM" id="SSF56349">
    <property type="entry name" value="DNA breaking-rejoining enzymes"/>
    <property type="match status" value="1"/>
</dbReference>
<evidence type="ECO:0000256" key="1">
    <source>
        <dbReference type="ARBA" id="ARBA00008857"/>
    </source>
</evidence>
<gene>
    <name evidence="6" type="ORF">SAMN05444339_101145</name>
</gene>
<dbReference type="Proteomes" id="UP000183987">
    <property type="component" value="Unassembled WGS sequence"/>
</dbReference>
<evidence type="ECO:0000259" key="5">
    <source>
        <dbReference type="PROSITE" id="PS51898"/>
    </source>
</evidence>
<feature type="domain" description="Tyr recombinase" evidence="5">
    <location>
        <begin position="255"/>
        <end position="438"/>
    </location>
</feature>
<reference evidence="7" key="1">
    <citation type="submission" date="2016-11" db="EMBL/GenBank/DDBJ databases">
        <authorList>
            <person name="Varghese N."/>
            <person name="Submissions S."/>
        </authorList>
    </citation>
    <scope>NUCLEOTIDE SEQUENCE [LARGE SCALE GENOMIC DNA]</scope>
    <source>
        <strain evidence="7">DSM 29326</strain>
    </source>
</reference>
<evidence type="ECO:0000256" key="2">
    <source>
        <dbReference type="ARBA" id="ARBA00022908"/>
    </source>
</evidence>
<dbReference type="PANTHER" id="PTHR30629">
    <property type="entry name" value="PROPHAGE INTEGRASE"/>
    <property type="match status" value="1"/>
</dbReference>
<dbReference type="GO" id="GO:0006310">
    <property type="term" value="P:DNA recombination"/>
    <property type="evidence" value="ECO:0007669"/>
    <property type="project" value="UniProtKB-KW"/>
</dbReference>
<dbReference type="InterPro" id="IPR010998">
    <property type="entry name" value="Integrase_recombinase_N"/>
</dbReference>
<dbReference type="GO" id="GO:0003677">
    <property type="term" value="F:DNA binding"/>
    <property type="evidence" value="ECO:0007669"/>
    <property type="project" value="UniProtKB-KW"/>
</dbReference>
<sequence>MLKHVKIDANGRYRYRRRVPQALQATLGVTEFIKTLGRTEREAIAAYGPYHHLVEQQIAMSRAGGTLKSSIEAKGDIRSFFQMHKLDPYSSGKTESEQTGREAYADEIIEKYHRDPITGHPEDITPEDRAMVIALHSGIEAVVAEPTITDAFKLYLKEKALADPFKRQKQINNFNRIERDALAVWHADLPLKRITRQNAKDLRDHLLTRMKPDSVKRQINNIKAVVAYACREFEVPRTDVFLDLSYPKEALEDREKRLPLSPDIIDAMYGELKSDVVLSDVWTLIHYTGAQNAELLSLEVRHINVDHKVPHVIIEATDTRSLKDGWRKREVPLVGKALAVAKRIVEQANGRQFVFPEYALTSKHDLFSNKMMKRLRRHTKDPRHSLYSLRHSMKDALRDADVSLDLQEAILGHSTGSGSQANYGSGHSLERKQAALLKVFRAT</sequence>
<dbReference type="Pfam" id="PF00589">
    <property type="entry name" value="Phage_integrase"/>
    <property type="match status" value="1"/>
</dbReference>
<dbReference type="AlphaFoldDB" id="A0A1M4SUF1"/>
<dbReference type="PROSITE" id="PS51898">
    <property type="entry name" value="TYR_RECOMBINASE"/>
    <property type="match status" value="1"/>
</dbReference>
<evidence type="ECO:0000256" key="4">
    <source>
        <dbReference type="ARBA" id="ARBA00023172"/>
    </source>
</evidence>
<dbReference type="Gene3D" id="1.10.443.10">
    <property type="entry name" value="Intergrase catalytic core"/>
    <property type="match status" value="1"/>
</dbReference>
<dbReference type="GO" id="GO:0015074">
    <property type="term" value="P:DNA integration"/>
    <property type="evidence" value="ECO:0007669"/>
    <property type="project" value="UniProtKB-KW"/>
</dbReference>
<evidence type="ECO:0000313" key="7">
    <source>
        <dbReference type="Proteomes" id="UP000183987"/>
    </source>
</evidence>
<protein>
    <submittedName>
        <fullName evidence="6">Site-specific recombinase XerD</fullName>
    </submittedName>
</protein>
<keyword evidence="4" id="KW-0233">DNA recombination</keyword>
<organism evidence="6 7">
    <name type="scientific">Loktanella atrilutea</name>
    <dbReference type="NCBI Taxonomy" id="366533"/>
    <lineage>
        <taxon>Bacteria</taxon>
        <taxon>Pseudomonadati</taxon>
        <taxon>Pseudomonadota</taxon>
        <taxon>Alphaproteobacteria</taxon>
        <taxon>Rhodobacterales</taxon>
        <taxon>Roseobacteraceae</taxon>
        <taxon>Loktanella</taxon>
    </lineage>
</organism>
<dbReference type="InterPro" id="IPR002104">
    <property type="entry name" value="Integrase_catalytic"/>
</dbReference>
<keyword evidence="3" id="KW-0238">DNA-binding</keyword>
<dbReference type="STRING" id="366533.SAMN05444339_101145"/>
<dbReference type="EMBL" id="FQUE01000001">
    <property type="protein sequence ID" value="SHE35860.1"/>
    <property type="molecule type" value="Genomic_DNA"/>
</dbReference>
<dbReference type="RefSeq" id="WP_072855295.1">
    <property type="nucleotide sequence ID" value="NZ_FQUE01000001.1"/>
</dbReference>
<evidence type="ECO:0000256" key="3">
    <source>
        <dbReference type="ARBA" id="ARBA00023125"/>
    </source>
</evidence>
<keyword evidence="7" id="KW-1185">Reference proteome</keyword>
<accession>A0A1M4SUF1</accession>
<dbReference type="Gene3D" id="1.10.150.130">
    <property type="match status" value="1"/>
</dbReference>
<proteinExistence type="inferred from homology"/>
<name>A0A1M4SUF1_LOKAT</name>
<keyword evidence="2" id="KW-0229">DNA integration</keyword>
<comment type="similarity">
    <text evidence="1">Belongs to the 'phage' integrase family.</text>
</comment>
<dbReference type="InterPro" id="IPR011010">
    <property type="entry name" value="DNA_brk_join_enz"/>
</dbReference>
<evidence type="ECO:0000313" key="6">
    <source>
        <dbReference type="EMBL" id="SHE35860.1"/>
    </source>
</evidence>
<dbReference type="InterPro" id="IPR050808">
    <property type="entry name" value="Phage_Integrase"/>
</dbReference>